<comment type="caution">
    <text evidence="2">The sequence shown here is derived from an EMBL/GenBank/DDBJ whole genome shotgun (WGS) entry which is preliminary data.</text>
</comment>
<dbReference type="GO" id="GO:0031533">
    <property type="term" value="C:mRNA capping enzyme complex"/>
    <property type="evidence" value="ECO:0007669"/>
    <property type="project" value="InterPro"/>
</dbReference>
<feature type="compositionally biased region" description="Basic and acidic residues" evidence="1">
    <location>
        <begin position="64"/>
        <end position="89"/>
    </location>
</feature>
<gene>
    <name evidence="2" type="ORF">R3I93_007805</name>
</gene>
<dbReference type="GO" id="GO:0003723">
    <property type="term" value="F:RNA binding"/>
    <property type="evidence" value="ECO:0007669"/>
    <property type="project" value="InterPro"/>
</dbReference>
<name>A0AAN9D9J2_9TELE</name>
<reference evidence="2 3" key="1">
    <citation type="submission" date="2024-02" db="EMBL/GenBank/DDBJ databases">
        <title>Chromosome-level genome assembly of the Eurasian Minnow (Phoxinus phoxinus).</title>
        <authorList>
            <person name="Oriowo T.O."/>
            <person name="Martin S."/>
            <person name="Stange M."/>
            <person name="Chrysostomakis Y."/>
            <person name="Brown T."/>
            <person name="Winkler S."/>
            <person name="Kukowka S."/>
            <person name="Myers E.W."/>
            <person name="Bohne A."/>
        </authorList>
    </citation>
    <scope>NUCLEOTIDE SEQUENCE [LARGE SCALE GENOMIC DNA]</scope>
    <source>
        <strain evidence="2">ZFMK-TIS-60720</strain>
        <tissue evidence="2">Whole Organism</tissue>
    </source>
</reference>
<accession>A0AAN9D9J2</accession>
<dbReference type="AlphaFoldDB" id="A0AAN9D9J2"/>
<dbReference type="InterPro" id="IPR028271">
    <property type="entry name" value="RAMAC"/>
</dbReference>
<dbReference type="EMBL" id="JAYKXH010000008">
    <property type="protein sequence ID" value="KAK7159971.1"/>
    <property type="molecule type" value="Genomic_DNA"/>
</dbReference>
<sequence length="89" mass="10562">MFSVLGFCQAPVTVKSMSCAADYDALFASRFSPADAHFQRYRERAPDPPPAVHDWRARGRRDRRAPERRERQFPERRDERESRGHRSHY</sequence>
<evidence type="ECO:0000313" key="2">
    <source>
        <dbReference type="EMBL" id="KAK7159971.1"/>
    </source>
</evidence>
<dbReference type="GO" id="GO:0106005">
    <property type="term" value="P:RNA 5'-cap (guanine-N7)-methylation"/>
    <property type="evidence" value="ECO:0007669"/>
    <property type="project" value="InterPro"/>
</dbReference>
<proteinExistence type="predicted"/>
<dbReference type="Pfam" id="PF15320">
    <property type="entry name" value="RAM"/>
    <property type="match status" value="1"/>
</dbReference>
<dbReference type="Proteomes" id="UP001364617">
    <property type="component" value="Unassembled WGS sequence"/>
</dbReference>
<evidence type="ECO:0000313" key="3">
    <source>
        <dbReference type="Proteomes" id="UP001364617"/>
    </source>
</evidence>
<feature type="region of interest" description="Disordered" evidence="1">
    <location>
        <begin position="39"/>
        <end position="89"/>
    </location>
</feature>
<organism evidence="2 3">
    <name type="scientific">Phoxinus phoxinus</name>
    <name type="common">Eurasian minnow</name>
    <dbReference type="NCBI Taxonomy" id="58324"/>
    <lineage>
        <taxon>Eukaryota</taxon>
        <taxon>Metazoa</taxon>
        <taxon>Chordata</taxon>
        <taxon>Craniata</taxon>
        <taxon>Vertebrata</taxon>
        <taxon>Euteleostomi</taxon>
        <taxon>Actinopterygii</taxon>
        <taxon>Neopterygii</taxon>
        <taxon>Teleostei</taxon>
        <taxon>Ostariophysi</taxon>
        <taxon>Cypriniformes</taxon>
        <taxon>Leuciscidae</taxon>
        <taxon>Phoxininae</taxon>
        <taxon>Phoxinus</taxon>
    </lineage>
</organism>
<evidence type="ECO:0000256" key="1">
    <source>
        <dbReference type="SAM" id="MobiDB-lite"/>
    </source>
</evidence>
<protein>
    <submittedName>
        <fullName evidence="2">Uncharacterized protein</fullName>
    </submittedName>
</protein>
<keyword evidence="3" id="KW-1185">Reference proteome</keyword>